<dbReference type="PANTHER" id="PTHR44591">
    <property type="entry name" value="STRESS RESPONSE REGULATOR PROTEIN 1"/>
    <property type="match status" value="1"/>
</dbReference>
<dbReference type="SMART" id="SM00448">
    <property type="entry name" value="REC"/>
    <property type="match status" value="1"/>
</dbReference>
<dbReference type="EMBL" id="FUKI01000132">
    <property type="protein sequence ID" value="SJM94545.1"/>
    <property type="molecule type" value="Genomic_DNA"/>
</dbReference>
<dbReference type="PROSITE" id="PS50110">
    <property type="entry name" value="RESPONSE_REGULATORY"/>
    <property type="match status" value="1"/>
</dbReference>
<reference evidence="5" key="1">
    <citation type="submission" date="2017-02" db="EMBL/GenBank/DDBJ databases">
        <authorList>
            <person name="Daims H."/>
        </authorList>
    </citation>
    <scope>NUCLEOTIDE SEQUENCE [LARGE SCALE GENOMIC DNA]</scope>
</reference>
<dbReference type="InterPro" id="IPR011006">
    <property type="entry name" value="CheY-like_superfamily"/>
</dbReference>
<evidence type="ECO:0000256" key="2">
    <source>
        <dbReference type="PROSITE-ProRule" id="PRU00169"/>
    </source>
</evidence>
<name>A0A1R4HE79_9GAMM</name>
<dbReference type="Gene3D" id="3.40.50.2300">
    <property type="match status" value="1"/>
</dbReference>
<dbReference type="PANTHER" id="PTHR44591:SF20">
    <property type="entry name" value="PROTEIN PILH"/>
    <property type="match status" value="1"/>
</dbReference>
<keyword evidence="5" id="KW-1185">Reference proteome</keyword>
<protein>
    <submittedName>
        <fullName evidence="4">Protein PilH</fullName>
    </submittedName>
</protein>
<dbReference type="Pfam" id="PF00072">
    <property type="entry name" value="Response_reg"/>
    <property type="match status" value="1"/>
</dbReference>
<organism evidence="4 5">
    <name type="scientific">Crenothrix polyspora</name>
    <dbReference type="NCBI Taxonomy" id="360316"/>
    <lineage>
        <taxon>Bacteria</taxon>
        <taxon>Pseudomonadati</taxon>
        <taxon>Pseudomonadota</taxon>
        <taxon>Gammaproteobacteria</taxon>
        <taxon>Methylococcales</taxon>
        <taxon>Crenotrichaceae</taxon>
        <taxon>Crenothrix</taxon>
    </lineage>
</organism>
<dbReference type="GO" id="GO:0000160">
    <property type="term" value="P:phosphorelay signal transduction system"/>
    <property type="evidence" value="ECO:0007669"/>
    <property type="project" value="InterPro"/>
</dbReference>
<dbReference type="RefSeq" id="WP_087144356.1">
    <property type="nucleotide sequence ID" value="NZ_FUKI01000132.1"/>
</dbReference>
<dbReference type="SUPFAM" id="SSF52172">
    <property type="entry name" value="CheY-like"/>
    <property type="match status" value="1"/>
</dbReference>
<dbReference type="AlphaFoldDB" id="A0A1R4HE79"/>
<accession>A0A1R4HE79</accession>
<keyword evidence="1 2" id="KW-0597">Phosphoprotein</keyword>
<evidence type="ECO:0000259" key="3">
    <source>
        <dbReference type="PROSITE" id="PS50110"/>
    </source>
</evidence>
<feature type="domain" description="Response regulatory" evidence="3">
    <location>
        <begin position="5"/>
        <end position="121"/>
    </location>
</feature>
<dbReference type="InterPro" id="IPR050595">
    <property type="entry name" value="Bact_response_regulator"/>
</dbReference>
<dbReference type="InterPro" id="IPR001789">
    <property type="entry name" value="Sig_transdc_resp-reg_receiver"/>
</dbReference>
<evidence type="ECO:0000256" key="1">
    <source>
        <dbReference type="ARBA" id="ARBA00022553"/>
    </source>
</evidence>
<dbReference type="OrthoDB" id="5700660at2"/>
<evidence type="ECO:0000313" key="5">
    <source>
        <dbReference type="Proteomes" id="UP000195667"/>
    </source>
</evidence>
<gene>
    <name evidence="4" type="primary">pilH</name>
    <name evidence="4" type="ORF">CRENPOLYSF1_550022</name>
</gene>
<evidence type="ECO:0000313" key="4">
    <source>
        <dbReference type="EMBL" id="SJM94545.1"/>
    </source>
</evidence>
<sequence>MNIQKILICDDSQTDLANLRNALQGTKYLLVTANNGKEALEKAKSERPDVIFLDIVMPDMDGYAACRSLRDDQETKHIPVIFVSSKNQKADRIWAQMQGAKDLIAKPYEASAITAALAALH</sequence>
<feature type="modified residue" description="4-aspartylphosphate" evidence="2">
    <location>
        <position position="54"/>
    </location>
</feature>
<proteinExistence type="predicted"/>
<dbReference type="Proteomes" id="UP000195667">
    <property type="component" value="Unassembled WGS sequence"/>
</dbReference>